<dbReference type="PANTHER" id="PTHR30087">
    <property type="entry name" value="INNER MEMBRANE PROTEIN"/>
    <property type="match status" value="1"/>
</dbReference>
<dbReference type="Pfam" id="PF04463">
    <property type="entry name" value="2-thiour_desulf"/>
    <property type="match status" value="1"/>
</dbReference>
<dbReference type="PANTHER" id="PTHR30087:SF1">
    <property type="entry name" value="HYPOTHETICAL CYTOSOLIC PROTEIN"/>
    <property type="match status" value="1"/>
</dbReference>
<dbReference type="AlphaFoldDB" id="A0A9D2HIM0"/>
<organism evidence="1 2">
    <name type="scientific">Candidatus Lachnoclostridium stercoravium</name>
    <dbReference type="NCBI Taxonomy" id="2838633"/>
    <lineage>
        <taxon>Bacteria</taxon>
        <taxon>Bacillati</taxon>
        <taxon>Bacillota</taxon>
        <taxon>Clostridia</taxon>
        <taxon>Lachnospirales</taxon>
        <taxon>Lachnospiraceae</taxon>
    </lineage>
</organism>
<protein>
    <submittedName>
        <fullName evidence="1">DUF523 domain-containing protein</fullName>
    </submittedName>
</protein>
<accession>A0A9D2HIM0</accession>
<dbReference type="InterPro" id="IPR007553">
    <property type="entry name" value="2-thiour_desulf"/>
</dbReference>
<comment type="caution">
    <text evidence="1">The sequence shown here is derived from an EMBL/GenBank/DDBJ whole genome shotgun (WGS) entry which is preliminary data.</text>
</comment>
<evidence type="ECO:0000313" key="1">
    <source>
        <dbReference type="EMBL" id="HJA70903.1"/>
    </source>
</evidence>
<name>A0A9D2HIM0_9FIRM</name>
<proteinExistence type="predicted"/>
<sequence>MKEKEAVLVSACLLGFCCRYDGKEKHYPDIDNIFEICHPVPICPEQLGGLATPRPPAERTGDRVMTENGADVTEAYEKGAKEAVKAADLYGCRFALLKEKSPSCGSGKIYDGTFTRTLREGDGTAARLLKAKGIRVYGESQTEALIKEITAVLNCYKLSQQKENDQ</sequence>
<reference evidence="1" key="2">
    <citation type="submission" date="2021-04" db="EMBL/GenBank/DDBJ databases">
        <authorList>
            <person name="Gilroy R."/>
        </authorList>
    </citation>
    <scope>NUCLEOTIDE SEQUENCE</scope>
    <source>
        <strain evidence="1">CHK178-16964</strain>
    </source>
</reference>
<evidence type="ECO:0000313" key="2">
    <source>
        <dbReference type="Proteomes" id="UP000823900"/>
    </source>
</evidence>
<gene>
    <name evidence="1" type="ORF">IAA07_04890</name>
</gene>
<dbReference type="Proteomes" id="UP000823900">
    <property type="component" value="Unassembled WGS sequence"/>
</dbReference>
<reference evidence="1" key="1">
    <citation type="journal article" date="2021" name="PeerJ">
        <title>Extensive microbial diversity within the chicken gut microbiome revealed by metagenomics and culture.</title>
        <authorList>
            <person name="Gilroy R."/>
            <person name="Ravi A."/>
            <person name="Getino M."/>
            <person name="Pursley I."/>
            <person name="Horton D.L."/>
            <person name="Alikhan N.F."/>
            <person name="Baker D."/>
            <person name="Gharbi K."/>
            <person name="Hall N."/>
            <person name="Watson M."/>
            <person name="Adriaenssens E.M."/>
            <person name="Foster-Nyarko E."/>
            <person name="Jarju S."/>
            <person name="Secka A."/>
            <person name="Antonio M."/>
            <person name="Oren A."/>
            <person name="Chaudhuri R.R."/>
            <person name="La Ragione R."/>
            <person name="Hildebrand F."/>
            <person name="Pallen M.J."/>
        </authorList>
    </citation>
    <scope>NUCLEOTIDE SEQUENCE</scope>
    <source>
        <strain evidence="1">CHK178-16964</strain>
    </source>
</reference>
<dbReference type="EMBL" id="DWZA01000045">
    <property type="protein sequence ID" value="HJA70903.1"/>
    <property type="molecule type" value="Genomic_DNA"/>
</dbReference>